<comment type="similarity">
    <text evidence="2">Belongs to the IPP isomerase type 1 family.</text>
</comment>
<comment type="caution">
    <text evidence="13">The sequence shown here is derived from an EMBL/GenBank/DDBJ whole genome shotgun (WGS) entry which is preliminary data.</text>
</comment>
<evidence type="ECO:0000256" key="10">
    <source>
        <dbReference type="NCBIfam" id="TIGR02150"/>
    </source>
</evidence>
<keyword evidence="7" id="KW-0464">Manganese</keyword>
<dbReference type="Gene3D" id="3.90.79.10">
    <property type="entry name" value="Nucleoside Triphosphate Pyrophosphohydrolase"/>
    <property type="match status" value="1"/>
</dbReference>
<sequence>MEEHVILVDKDDLPQGKMEKMEAHQKGLLHRAFSIFIFNDHQELLLQKRSRNKYHSGGLWTNTCCSHPREGESNLAAAERRLKEEMGMTCDLAYGFNFLYKAVFDDGLTEHELDHVFFGKSNDKPVINNEEVEDFKYIKLEDLKNDIDINPTAYTPWLKICLDKVISHISTDVK</sequence>
<dbReference type="PROSITE" id="PS51462">
    <property type="entry name" value="NUDIX"/>
    <property type="match status" value="1"/>
</dbReference>
<evidence type="ECO:0000313" key="13">
    <source>
        <dbReference type="EMBL" id="MCX3265244.1"/>
    </source>
</evidence>
<accession>A0A9X3I9Q4</accession>
<keyword evidence="8" id="KW-0414">Isoprene biosynthesis</keyword>
<dbReference type="InterPro" id="IPR015797">
    <property type="entry name" value="NUDIX_hydrolase-like_dom_sf"/>
</dbReference>
<dbReference type="EMBL" id="JAPJUH010000003">
    <property type="protein sequence ID" value="MCX3265244.1"/>
    <property type="molecule type" value="Genomic_DNA"/>
</dbReference>
<proteinExistence type="inferred from homology"/>
<dbReference type="PIRSF" id="PIRSF018427">
    <property type="entry name" value="Isopntndiph_ism"/>
    <property type="match status" value="1"/>
</dbReference>
<evidence type="ECO:0000256" key="1">
    <source>
        <dbReference type="ARBA" id="ARBA00004826"/>
    </source>
</evidence>
<keyword evidence="6" id="KW-0460">Magnesium</keyword>
<feature type="active site" evidence="11">
    <location>
        <position position="65"/>
    </location>
</feature>
<dbReference type="AlphaFoldDB" id="A0A9X3I9Q4"/>
<keyword evidence="5" id="KW-0479">Metal-binding</keyword>
<feature type="active site" evidence="11">
    <location>
        <position position="112"/>
    </location>
</feature>
<dbReference type="InterPro" id="IPR056375">
    <property type="entry name" value="Idi_bact"/>
</dbReference>
<feature type="domain" description="Nudix hydrolase" evidence="12">
    <location>
        <begin position="28"/>
        <end position="160"/>
    </location>
</feature>
<dbReference type="InterPro" id="IPR011876">
    <property type="entry name" value="IsopentenylPP_isomerase_typ1"/>
</dbReference>
<dbReference type="RefSeq" id="WP_266269306.1">
    <property type="nucleotide sequence ID" value="NZ_JAPJUH010000003.1"/>
</dbReference>
<gene>
    <name evidence="13" type="primary">idi</name>
    <name evidence="13" type="ORF">OQZ29_10840</name>
</gene>
<evidence type="ECO:0000256" key="4">
    <source>
        <dbReference type="ARBA" id="ARBA00022490"/>
    </source>
</evidence>
<dbReference type="GO" id="GO:0046872">
    <property type="term" value="F:metal ion binding"/>
    <property type="evidence" value="ECO:0007669"/>
    <property type="project" value="UniProtKB-KW"/>
</dbReference>
<comment type="pathway">
    <text evidence="1">Isoprenoid biosynthesis; dimethylallyl diphosphate biosynthesis; dimethylallyl diphosphate from isopentenyl diphosphate: step 1/1.</text>
</comment>
<dbReference type="Proteomes" id="UP001142592">
    <property type="component" value="Unassembled WGS sequence"/>
</dbReference>
<keyword evidence="14" id="KW-1185">Reference proteome</keyword>
<dbReference type="SUPFAM" id="SSF55811">
    <property type="entry name" value="Nudix"/>
    <property type="match status" value="1"/>
</dbReference>
<dbReference type="InterPro" id="IPR000086">
    <property type="entry name" value="NUDIX_hydrolase_dom"/>
</dbReference>
<evidence type="ECO:0000313" key="14">
    <source>
        <dbReference type="Proteomes" id="UP001142592"/>
    </source>
</evidence>
<dbReference type="CDD" id="cd02885">
    <property type="entry name" value="NUDIX_IPP_Isomerase"/>
    <property type="match status" value="1"/>
</dbReference>
<evidence type="ECO:0000256" key="2">
    <source>
        <dbReference type="ARBA" id="ARBA00007579"/>
    </source>
</evidence>
<evidence type="ECO:0000256" key="7">
    <source>
        <dbReference type="ARBA" id="ARBA00023211"/>
    </source>
</evidence>
<dbReference type="PANTHER" id="PTHR10885:SF0">
    <property type="entry name" value="ISOPENTENYL-DIPHOSPHATE DELTA-ISOMERASE"/>
    <property type="match status" value="1"/>
</dbReference>
<reference evidence="13" key="1">
    <citation type="submission" date="2022-11" db="EMBL/GenBank/DDBJ databases">
        <authorList>
            <person name="Graham C."/>
            <person name="Newman J.D."/>
        </authorList>
    </citation>
    <scope>NUCLEOTIDE SEQUENCE</scope>
    <source>
        <strain evidence="13">DSM 19486</strain>
    </source>
</reference>
<keyword evidence="9 13" id="KW-0413">Isomerase</keyword>
<dbReference type="HAMAP" id="MF_00202">
    <property type="entry name" value="Idi"/>
    <property type="match status" value="1"/>
</dbReference>
<evidence type="ECO:0000256" key="11">
    <source>
        <dbReference type="PIRSR" id="PIRSR018427-1"/>
    </source>
</evidence>
<keyword evidence="4" id="KW-0963">Cytoplasm</keyword>
<dbReference type="PANTHER" id="PTHR10885">
    <property type="entry name" value="ISOPENTENYL-DIPHOSPHATE DELTA-ISOMERASE"/>
    <property type="match status" value="1"/>
</dbReference>
<evidence type="ECO:0000256" key="6">
    <source>
        <dbReference type="ARBA" id="ARBA00022842"/>
    </source>
</evidence>
<dbReference type="GO" id="GO:0004452">
    <property type="term" value="F:isopentenyl-diphosphate delta-isomerase activity"/>
    <property type="evidence" value="ECO:0007669"/>
    <property type="project" value="UniProtKB-UniRule"/>
</dbReference>
<evidence type="ECO:0000256" key="8">
    <source>
        <dbReference type="ARBA" id="ARBA00023229"/>
    </source>
</evidence>
<evidence type="ECO:0000256" key="3">
    <source>
        <dbReference type="ARBA" id="ARBA00012057"/>
    </source>
</evidence>
<evidence type="ECO:0000259" key="12">
    <source>
        <dbReference type="PROSITE" id="PS51462"/>
    </source>
</evidence>
<evidence type="ECO:0000256" key="9">
    <source>
        <dbReference type="ARBA" id="ARBA00023235"/>
    </source>
</evidence>
<dbReference type="GO" id="GO:0005737">
    <property type="term" value="C:cytoplasm"/>
    <property type="evidence" value="ECO:0007669"/>
    <property type="project" value="TreeGrafter"/>
</dbReference>
<dbReference type="GO" id="GO:0009240">
    <property type="term" value="P:isopentenyl diphosphate biosynthetic process"/>
    <property type="evidence" value="ECO:0007669"/>
    <property type="project" value="TreeGrafter"/>
</dbReference>
<dbReference type="NCBIfam" id="TIGR02150">
    <property type="entry name" value="IPP_isom_1"/>
    <property type="match status" value="1"/>
</dbReference>
<protein>
    <recommendedName>
        <fullName evidence="3 10">Isopentenyl-diphosphate delta-isomerase</fullName>
        <ecNumber evidence="3 10">5.3.3.2</ecNumber>
    </recommendedName>
</protein>
<evidence type="ECO:0000256" key="5">
    <source>
        <dbReference type="ARBA" id="ARBA00022723"/>
    </source>
</evidence>
<organism evidence="13 14">
    <name type="scientific">Pedobacter agri</name>
    <dbReference type="NCBI Taxonomy" id="454586"/>
    <lineage>
        <taxon>Bacteria</taxon>
        <taxon>Pseudomonadati</taxon>
        <taxon>Bacteroidota</taxon>
        <taxon>Sphingobacteriia</taxon>
        <taxon>Sphingobacteriales</taxon>
        <taxon>Sphingobacteriaceae</taxon>
        <taxon>Pedobacter</taxon>
    </lineage>
</organism>
<name>A0A9X3I9Q4_9SPHI</name>
<dbReference type="NCBIfam" id="NF002995">
    <property type="entry name" value="PRK03759.1"/>
    <property type="match status" value="1"/>
</dbReference>
<dbReference type="EC" id="5.3.3.2" evidence="3 10"/>
<dbReference type="Pfam" id="PF00293">
    <property type="entry name" value="NUDIX"/>
    <property type="match status" value="1"/>
</dbReference>